<organism evidence="1 2">
    <name type="scientific">Aristaeella lactis</name>
    <dbReference type="NCBI Taxonomy" id="3046383"/>
    <lineage>
        <taxon>Bacteria</taxon>
        <taxon>Bacillati</taxon>
        <taxon>Bacillota</taxon>
        <taxon>Clostridia</taxon>
        <taxon>Eubacteriales</taxon>
        <taxon>Aristaeellaceae</taxon>
        <taxon>Aristaeella</taxon>
    </lineage>
</organism>
<accession>A0AC61PP05</accession>
<evidence type="ECO:0000313" key="1">
    <source>
        <dbReference type="EMBL" id="SMC79194.1"/>
    </source>
</evidence>
<protein>
    <submittedName>
        <fullName evidence="1">Predicted dehydrogenase</fullName>
    </submittedName>
</protein>
<reference evidence="1" key="1">
    <citation type="submission" date="2017-04" db="EMBL/GenBank/DDBJ databases">
        <authorList>
            <person name="Varghese N."/>
            <person name="Submissions S."/>
        </authorList>
    </citation>
    <scope>NUCLEOTIDE SEQUENCE</scope>
    <source>
        <strain evidence="1">WTE2008</strain>
    </source>
</reference>
<evidence type="ECO:0000313" key="2">
    <source>
        <dbReference type="Proteomes" id="UP000192328"/>
    </source>
</evidence>
<name>A0AC61PP05_9FIRM</name>
<comment type="caution">
    <text evidence="1">The sequence shown here is derived from an EMBL/GenBank/DDBJ whole genome shotgun (WGS) entry which is preliminary data.</text>
</comment>
<keyword evidence="2" id="KW-1185">Reference proteome</keyword>
<proteinExistence type="predicted"/>
<sequence length="313" mass="35812">MKIAVLGTGFGKEHAKIFRREKVVDEIIVWGRKPEKLKEVETELGVKTTMNLDDILNDSDIALVDVCLPTKVHAEYAIKALRAGKHVFVEMPLADTTENGQKILETAKECNRRVFVDLFLQFEYPYQLLKQMKEENRYGECIDFYIRRQTPHWWGNLDLDNIALSLMHHDIDYVLQLLGKPDSIRVAGRNVRPECSAVTALMSFKNATATIHADSSLVDTCPFSVGFEATFEKAFIRYFEDGYQDGRTETKLEIFTDEKLEEVKLVQQNCYELVCHDVVESILENKPSRLDIEHALLTLKTIVQMNGMMCGGQ</sequence>
<gene>
    <name evidence="1" type="ORF">SAMN06297397_2515</name>
</gene>
<dbReference type="Proteomes" id="UP000192328">
    <property type="component" value="Unassembled WGS sequence"/>
</dbReference>
<dbReference type="EMBL" id="FWXZ01000006">
    <property type="protein sequence ID" value="SMC79194.1"/>
    <property type="molecule type" value="Genomic_DNA"/>
</dbReference>